<dbReference type="Proteomes" id="UP000269721">
    <property type="component" value="Unassembled WGS sequence"/>
</dbReference>
<keyword evidence="3" id="KW-1185">Reference proteome</keyword>
<proteinExistence type="predicted"/>
<feature type="compositionally biased region" description="Basic and acidic residues" evidence="1">
    <location>
        <begin position="289"/>
        <end position="305"/>
    </location>
</feature>
<feature type="region of interest" description="Disordered" evidence="1">
    <location>
        <begin position="144"/>
        <end position="173"/>
    </location>
</feature>
<feature type="region of interest" description="Disordered" evidence="1">
    <location>
        <begin position="188"/>
        <end position="210"/>
    </location>
</feature>
<organism evidence="2 3">
    <name type="scientific">Blyttiomyces helicus</name>
    <dbReference type="NCBI Taxonomy" id="388810"/>
    <lineage>
        <taxon>Eukaryota</taxon>
        <taxon>Fungi</taxon>
        <taxon>Fungi incertae sedis</taxon>
        <taxon>Chytridiomycota</taxon>
        <taxon>Chytridiomycota incertae sedis</taxon>
        <taxon>Chytridiomycetes</taxon>
        <taxon>Chytridiomycetes incertae sedis</taxon>
        <taxon>Blyttiomyces</taxon>
    </lineage>
</organism>
<reference evidence="3" key="1">
    <citation type="journal article" date="2018" name="Nat. Microbiol.">
        <title>Leveraging single-cell genomics to expand the fungal tree of life.</title>
        <authorList>
            <person name="Ahrendt S.R."/>
            <person name="Quandt C.A."/>
            <person name="Ciobanu D."/>
            <person name="Clum A."/>
            <person name="Salamov A."/>
            <person name="Andreopoulos B."/>
            <person name="Cheng J.F."/>
            <person name="Woyke T."/>
            <person name="Pelin A."/>
            <person name="Henrissat B."/>
            <person name="Reynolds N.K."/>
            <person name="Benny G.L."/>
            <person name="Smith M.E."/>
            <person name="James T.Y."/>
            <person name="Grigoriev I.V."/>
        </authorList>
    </citation>
    <scope>NUCLEOTIDE SEQUENCE [LARGE SCALE GENOMIC DNA]</scope>
</reference>
<feature type="compositionally biased region" description="Polar residues" evidence="1">
    <location>
        <begin position="268"/>
        <end position="287"/>
    </location>
</feature>
<protein>
    <submittedName>
        <fullName evidence="2">Uncharacterized protein</fullName>
    </submittedName>
</protein>
<feature type="compositionally biased region" description="Polar residues" evidence="1">
    <location>
        <begin position="144"/>
        <end position="159"/>
    </location>
</feature>
<evidence type="ECO:0000256" key="1">
    <source>
        <dbReference type="SAM" id="MobiDB-lite"/>
    </source>
</evidence>
<dbReference type="AlphaFoldDB" id="A0A4P9W3C3"/>
<dbReference type="EMBL" id="KZ997896">
    <property type="protein sequence ID" value="RKO86809.1"/>
    <property type="molecule type" value="Genomic_DNA"/>
</dbReference>
<name>A0A4P9W3C3_9FUNG</name>
<gene>
    <name evidence="2" type="ORF">BDK51DRAFT_26504</name>
</gene>
<sequence length="305" mass="33304">MSTLGTMTHLARTTGMLITVHRVKFYDCWSKTCKASSAGRSDFSADFKSNPAFQQAVANTVQATASSPNSASDITMKDEFPGMKYDPQGLNGFITCMDGYSRMAEEKGANQDFFVRLKLGRLQMKGSLKVEQYTASFNDSFDDLPSTSLGHSPLQTPPRSSERSHEVGTAGSHILPISRVGDISKTAHFADNYDQGPNTSPKRRLRRTPRSMSYTQTLDIDATATSSDCAPHPPKYPCTICNKCDHSSYLCPHLLTGKIGSVTSSLGSGIAGRSNNRPQQPQKTAMLSHSEDNNEMRDVKLEGDN</sequence>
<evidence type="ECO:0000313" key="2">
    <source>
        <dbReference type="EMBL" id="RKO86809.1"/>
    </source>
</evidence>
<feature type="region of interest" description="Disordered" evidence="1">
    <location>
        <begin position="268"/>
        <end position="305"/>
    </location>
</feature>
<accession>A0A4P9W3C3</accession>
<evidence type="ECO:0000313" key="3">
    <source>
        <dbReference type="Proteomes" id="UP000269721"/>
    </source>
</evidence>